<evidence type="ECO:0000313" key="2">
    <source>
        <dbReference type="EMBL" id="KAK7458751.1"/>
    </source>
</evidence>
<evidence type="ECO:0000313" key="3">
    <source>
        <dbReference type="Proteomes" id="UP001498398"/>
    </source>
</evidence>
<reference evidence="2 3" key="1">
    <citation type="submission" date="2024-01" db="EMBL/GenBank/DDBJ databases">
        <title>A draft genome for the cacao thread blight pathogen Marasmiellus scandens.</title>
        <authorList>
            <person name="Baruah I.K."/>
            <person name="Leung J."/>
            <person name="Bukari Y."/>
            <person name="Amoako-Attah I."/>
            <person name="Meinhardt L.W."/>
            <person name="Bailey B.A."/>
            <person name="Cohen S.P."/>
        </authorList>
    </citation>
    <scope>NUCLEOTIDE SEQUENCE [LARGE SCALE GENOMIC DNA]</scope>
    <source>
        <strain evidence="2 3">GH-19</strain>
    </source>
</reference>
<name>A0ABR1JDW4_9AGAR</name>
<feature type="transmembrane region" description="Helical" evidence="1">
    <location>
        <begin position="12"/>
        <end position="36"/>
    </location>
</feature>
<keyword evidence="3" id="KW-1185">Reference proteome</keyword>
<proteinExistence type="predicted"/>
<dbReference type="Proteomes" id="UP001498398">
    <property type="component" value="Unassembled WGS sequence"/>
</dbReference>
<keyword evidence="1" id="KW-1133">Transmembrane helix</keyword>
<organism evidence="2 3">
    <name type="scientific">Marasmiellus scandens</name>
    <dbReference type="NCBI Taxonomy" id="2682957"/>
    <lineage>
        <taxon>Eukaryota</taxon>
        <taxon>Fungi</taxon>
        <taxon>Dikarya</taxon>
        <taxon>Basidiomycota</taxon>
        <taxon>Agaricomycotina</taxon>
        <taxon>Agaricomycetes</taxon>
        <taxon>Agaricomycetidae</taxon>
        <taxon>Agaricales</taxon>
        <taxon>Marasmiineae</taxon>
        <taxon>Omphalotaceae</taxon>
        <taxon>Marasmiellus</taxon>
    </lineage>
</organism>
<gene>
    <name evidence="2" type="ORF">VKT23_009753</name>
</gene>
<comment type="caution">
    <text evidence="2">The sequence shown here is derived from an EMBL/GenBank/DDBJ whole genome shotgun (WGS) entry which is preliminary data.</text>
</comment>
<feature type="transmembrane region" description="Helical" evidence="1">
    <location>
        <begin position="85"/>
        <end position="109"/>
    </location>
</feature>
<feature type="transmembrane region" description="Helical" evidence="1">
    <location>
        <begin position="609"/>
        <end position="632"/>
    </location>
</feature>
<dbReference type="EMBL" id="JBANRG010000017">
    <property type="protein sequence ID" value="KAK7458751.1"/>
    <property type="molecule type" value="Genomic_DNA"/>
</dbReference>
<evidence type="ECO:0000256" key="1">
    <source>
        <dbReference type="SAM" id="Phobius"/>
    </source>
</evidence>
<keyword evidence="1" id="KW-0812">Transmembrane</keyword>
<protein>
    <submittedName>
        <fullName evidence="2">Uncharacterized protein</fullName>
    </submittedName>
</protein>
<sequence>MLISSTLTLGQITFIFRAAIQILGFGGIFLIGYIILASSPRTASLKTHDIINRAVSKSTLTKSSFLWALAAIRGKTGDPRTPTRLVVAISLLVVYGAFVSLSDVGFLGFHACEVPGPSMFDRPNNVNSVDQARNATINATIAGNDLETIKVYRCSSATYTQFGPNVTEYICDSWQNSTYADASFFSNINTTDSDVLMPRQLRHYEQPRSAFIDLNTYYMGPGVKRVEQPTIQNGIAVFPHEQGVRTVLGVPTLEPQRSVTLDKTMALEVDIGCMRLGLYSDASLDSVSGGIDLFATNGTWRSFVGPDYMEDVLSKAADDIRDLYRPLFNESSLDSNGFITGFNDSFFQKSTTANVMSAAVSLDITDGSDKFEWIKGNCTASLRSRLNLTEYYPEDAPNYCNMLGLGGSIISDGGVYVGLSRMICATSTQINMVSATISSNADGSINPLNYTRIPADLHHVRASFFDVMQVNDGQDTQYTNFLPYDRFTLSENHQGETSHFISQYQDFSSIRIHGTGSGGGSVMPRVGSLMIDEALHLGNDPSTATLTVLDDGNDPITFNVSRVTTWGGELGASYILNSLAYTGWVAETRPPLLIQSTGGKLATCYTPPYALGFLPLVLTAVFVIFWVLYLLISSQLNGLKNLEYLYGGMTPFWGVVSPQTDAERTILGWENDPKPHLQLLNQGQPLLSGGETAARYVHSGSMVVKH</sequence>
<accession>A0ABR1JDW4</accession>
<keyword evidence="1" id="KW-0472">Membrane</keyword>